<feature type="short sequence motif" description="DGA/G" evidence="4">
    <location>
        <begin position="160"/>
        <end position="162"/>
    </location>
</feature>
<comment type="caution">
    <text evidence="4">Lacks conserved residue(s) required for the propagation of feature annotation.</text>
</comment>
<evidence type="ECO:0000256" key="1">
    <source>
        <dbReference type="ARBA" id="ARBA00022801"/>
    </source>
</evidence>
<proteinExistence type="predicted"/>
<dbReference type="Pfam" id="PF19890">
    <property type="entry name" value="DUF6363"/>
    <property type="match status" value="1"/>
</dbReference>
<dbReference type="GO" id="GO:0016787">
    <property type="term" value="F:hydrolase activity"/>
    <property type="evidence" value="ECO:0007669"/>
    <property type="project" value="UniProtKB-UniRule"/>
</dbReference>
<dbReference type="InterPro" id="IPR037483">
    <property type="entry name" value="YjjU-like"/>
</dbReference>
<dbReference type="PROSITE" id="PS51635">
    <property type="entry name" value="PNPLA"/>
    <property type="match status" value="1"/>
</dbReference>
<dbReference type="InterPro" id="IPR045943">
    <property type="entry name" value="DUF6363"/>
</dbReference>
<evidence type="ECO:0000259" key="6">
    <source>
        <dbReference type="PROSITE" id="PS51635"/>
    </source>
</evidence>
<dbReference type="Gene3D" id="3.40.1090.10">
    <property type="entry name" value="Cytosolic phospholipase A2 catalytic domain"/>
    <property type="match status" value="2"/>
</dbReference>
<feature type="transmembrane region" description="Helical" evidence="5">
    <location>
        <begin position="31"/>
        <end position="49"/>
    </location>
</feature>
<dbReference type="OrthoDB" id="9802424at2"/>
<evidence type="ECO:0000256" key="3">
    <source>
        <dbReference type="ARBA" id="ARBA00023098"/>
    </source>
</evidence>
<accession>A0A559JGY4</accession>
<dbReference type="PANTHER" id="PTHR14226:SF25">
    <property type="entry name" value="PHOSPHOESTERASE"/>
    <property type="match status" value="1"/>
</dbReference>
<dbReference type="CDD" id="cd07208">
    <property type="entry name" value="Pat_hypo_Ecoli_yjju_like"/>
    <property type="match status" value="1"/>
</dbReference>
<reference evidence="7 8" key="1">
    <citation type="submission" date="2019-07" db="EMBL/GenBank/DDBJ databases">
        <authorList>
            <person name="Kim J."/>
        </authorList>
    </citation>
    <scope>NUCLEOTIDE SEQUENCE [LARGE SCALE GENOMIC DNA]</scope>
    <source>
        <strain evidence="7 8">G13</strain>
    </source>
</reference>
<evidence type="ECO:0000313" key="8">
    <source>
        <dbReference type="Proteomes" id="UP000316330"/>
    </source>
</evidence>
<evidence type="ECO:0000256" key="4">
    <source>
        <dbReference type="PROSITE-ProRule" id="PRU01161"/>
    </source>
</evidence>
<evidence type="ECO:0000256" key="5">
    <source>
        <dbReference type="SAM" id="Phobius"/>
    </source>
</evidence>
<dbReference type="EMBL" id="VNJJ01000007">
    <property type="protein sequence ID" value="TVX99132.1"/>
    <property type="molecule type" value="Genomic_DNA"/>
</dbReference>
<dbReference type="PANTHER" id="PTHR14226">
    <property type="entry name" value="NEUROPATHY TARGET ESTERASE/SWISS CHEESE D.MELANOGASTER"/>
    <property type="match status" value="1"/>
</dbReference>
<dbReference type="Pfam" id="PF01734">
    <property type="entry name" value="Patatin"/>
    <property type="match status" value="1"/>
</dbReference>
<dbReference type="AlphaFoldDB" id="A0A559JGY4"/>
<feature type="short sequence motif" description="GXSXG" evidence="4">
    <location>
        <begin position="37"/>
        <end position="41"/>
    </location>
</feature>
<dbReference type="SUPFAM" id="SSF52151">
    <property type="entry name" value="FabD/lysophospholipase-like"/>
    <property type="match status" value="1"/>
</dbReference>
<feature type="active site" description="Proton acceptor" evidence="4">
    <location>
        <position position="160"/>
    </location>
</feature>
<dbReference type="InterPro" id="IPR050301">
    <property type="entry name" value="NTE"/>
</dbReference>
<keyword evidence="1 4" id="KW-0378">Hydrolase</keyword>
<organism evidence="7 8">
    <name type="scientific">Cohnella terricola</name>
    <dbReference type="NCBI Taxonomy" id="1289167"/>
    <lineage>
        <taxon>Bacteria</taxon>
        <taxon>Bacillati</taxon>
        <taxon>Bacillota</taxon>
        <taxon>Bacilli</taxon>
        <taxon>Bacillales</taxon>
        <taxon>Paenibacillaceae</taxon>
        <taxon>Cohnella</taxon>
    </lineage>
</organism>
<evidence type="ECO:0000256" key="2">
    <source>
        <dbReference type="ARBA" id="ARBA00022963"/>
    </source>
</evidence>
<keyword evidence="2 4" id="KW-0442">Lipid degradation</keyword>
<keyword evidence="5" id="KW-0472">Membrane</keyword>
<dbReference type="RefSeq" id="WP_144703031.1">
    <property type="nucleotide sequence ID" value="NZ_VNJJ01000007.1"/>
</dbReference>
<comment type="caution">
    <text evidence="7">The sequence shown here is derived from an EMBL/GenBank/DDBJ whole genome shotgun (WGS) entry which is preliminary data.</text>
</comment>
<protein>
    <submittedName>
        <fullName evidence="7">Patatin family protein</fullName>
    </submittedName>
</protein>
<dbReference type="InterPro" id="IPR002641">
    <property type="entry name" value="PNPLA_dom"/>
</dbReference>
<gene>
    <name evidence="7" type="ORF">FPZ45_14470</name>
</gene>
<dbReference type="InterPro" id="IPR016035">
    <property type="entry name" value="Acyl_Trfase/lysoPLipase"/>
</dbReference>
<dbReference type="Proteomes" id="UP000316330">
    <property type="component" value="Unassembled WGS sequence"/>
</dbReference>
<keyword evidence="5" id="KW-1133">Transmembrane helix</keyword>
<feature type="domain" description="PNPLA" evidence="6">
    <location>
        <begin position="6"/>
        <end position="173"/>
    </location>
</feature>
<name>A0A559JGY4_9BACL</name>
<evidence type="ECO:0000313" key="7">
    <source>
        <dbReference type="EMBL" id="TVX99132.1"/>
    </source>
</evidence>
<feature type="active site" description="Nucleophile" evidence="4">
    <location>
        <position position="39"/>
    </location>
</feature>
<keyword evidence="5" id="KW-0812">Transmembrane</keyword>
<keyword evidence="3 4" id="KW-0443">Lipid metabolism</keyword>
<sequence length="283" mass="32168">MESVGLVLEGGGMRSVYTAGVLEYFAEQNVYFPYIVGVSAGACVASSYLSRQKGRNKKVNVDWVSDPRYLSWRNWFKNRQLFGMDFIFDEIPNSLAPFDNEAFAASSEELAIGTTDCETGKAVYHYKSDPDFDLLSALRASSSLPFIAPIVEYKGKPYLDGGISDPIPLRQAERDGYSRNILILTRNSDYLKSPNRMAWLVRRAYGKYPKFVDTMLTRHKVYNDTVTYIEQQERAGAAFVIRPEQTLKVGRMERDPVKLQALYEQGYEDAKRLLPTLQAWASR</sequence>
<dbReference type="GO" id="GO:0016042">
    <property type="term" value="P:lipid catabolic process"/>
    <property type="evidence" value="ECO:0007669"/>
    <property type="project" value="UniProtKB-UniRule"/>
</dbReference>
<keyword evidence="8" id="KW-1185">Reference proteome</keyword>